<dbReference type="InterPro" id="IPR000909">
    <property type="entry name" value="PLipase_C_PInositol-sp_X_dom"/>
</dbReference>
<dbReference type="InterPro" id="IPR051057">
    <property type="entry name" value="PI-PLC_domain"/>
</dbReference>
<accession>A0A6A6RYM6</accession>
<dbReference type="PANTHER" id="PTHR13593:SF113">
    <property type="entry name" value="SI:DKEY-266F7.9"/>
    <property type="match status" value="1"/>
</dbReference>
<dbReference type="PANTHER" id="PTHR13593">
    <property type="match status" value="1"/>
</dbReference>
<feature type="compositionally biased region" description="Low complexity" evidence="1">
    <location>
        <begin position="325"/>
        <end position="346"/>
    </location>
</feature>
<evidence type="ECO:0000313" key="3">
    <source>
        <dbReference type="EMBL" id="KAF2639881.1"/>
    </source>
</evidence>
<sequence length="560" mass="61400">MAPPLTIRNLTSLTILLKRLETFEDPNTKQSKATGFPSNSKDTTSLAPTALKLGEHAQTFSHEELHIELAPFESFSLKTPRLATPPDKKTPQLSTATLRITIETSSGERYRIDTNPSYTQKASKSFTPLTPHPSTSYTALYHPARPSAHLTIHNNHLPDYSRWMDSLPSALPVSAISIPGTHNAHTHYRGLPSVRCQVNTIKTQLENGIRFLDVRVQPASASDTSKKDLYLVHGAFPISLSGTKYFAPLLQILYTFLDEHPSETILLSLKREGVGSATDDHLAAILTQHYIAPDAEKWYTDPRLPYLGAVRGKIVLVRRYELGAPSTSCSTSTASSSSPLESEPPSHGLDASDWPHNSTHAIHGPFCVQDWCEVLHPSSIPSKLQYANEHLERAAACTAFVPGFNTDRQHPVPPAPLHLNFLSGSNFWNKGTWPEKISKVVNRGIEEWVCIGHYLEVPVSNPREPGWTSIDIGRSDDEDGGRDEGFAGERGRNGNGVVRKKAESGDGGTGVVIMDNVGQDGDWDLVRLVVGMNMGVLLKMGECEINGGRSKNRNSKSSSD</sequence>
<dbReference type="SUPFAM" id="SSF51695">
    <property type="entry name" value="PLC-like phosphodiesterases"/>
    <property type="match status" value="1"/>
</dbReference>
<evidence type="ECO:0000313" key="4">
    <source>
        <dbReference type="Proteomes" id="UP000799753"/>
    </source>
</evidence>
<name>A0A6A6RYM6_9PLEO</name>
<feature type="domain" description="Phosphatidylinositol-specific phospholipase C X" evidence="2">
    <location>
        <begin position="171"/>
        <end position="319"/>
    </location>
</feature>
<dbReference type="Pfam" id="PF00388">
    <property type="entry name" value="PI-PLC-X"/>
    <property type="match status" value="1"/>
</dbReference>
<proteinExistence type="predicted"/>
<evidence type="ECO:0000259" key="2">
    <source>
        <dbReference type="SMART" id="SM00148"/>
    </source>
</evidence>
<dbReference type="SMART" id="SM00148">
    <property type="entry name" value="PLCXc"/>
    <property type="match status" value="1"/>
</dbReference>
<dbReference type="EMBL" id="MU006786">
    <property type="protein sequence ID" value="KAF2639881.1"/>
    <property type="molecule type" value="Genomic_DNA"/>
</dbReference>
<dbReference type="Proteomes" id="UP000799753">
    <property type="component" value="Unassembled WGS sequence"/>
</dbReference>
<organism evidence="3 4">
    <name type="scientific">Massarina eburnea CBS 473.64</name>
    <dbReference type="NCBI Taxonomy" id="1395130"/>
    <lineage>
        <taxon>Eukaryota</taxon>
        <taxon>Fungi</taxon>
        <taxon>Dikarya</taxon>
        <taxon>Ascomycota</taxon>
        <taxon>Pezizomycotina</taxon>
        <taxon>Dothideomycetes</taxon>
        <taxon>Pleosporomycetidae</taxon>
        <taxon>Pleosporales</taxon>
        <taxon>Massarineae</taxon>
        <taxon>Massarinaceae</taxon>
        <taxon>Massarina</taxon>
    </lineage>
</organism>
<protein>
    <submittedName>
        <fullName evidence="3">1-phosphatidylinositol phosphodiesterase</fullName>
    </submittedName>
</protein>
<dbReference type="AlphaFoldDB" id="A0A6A6RYM6"/>
<dbReference type="CDD" id="cd08586">
    <property type="entry name" value="PI-PLCc_BcPLC_like"/>
    <property type="match status" value="1"/>
</dbReference>
<dbReference type="Gene3D" id="3.20.20.190">
    <property type="entry name" value="Phosphatidylinositol (PI) phosphodiesterase"/>
    <property type="match status" value="1"/>
</dbReference>
<dbReference type="OrthoDB" id="1046782at2759"/>
<evidence type="ECO:0000256" key="1">
    <source>
        <dbReference type="SAM" id="MobiDB-lite"/>
    </source>
</evidence>
<dbReference type="GO" id="GO:0006629">
    <property type="term" value="P:lipid metabolic process"/>
    <property type="evidence" value="ECO:0007669"/>
    <property type="project" value="InterPro"/>
</dbReference>
<reference evidence="3" key="1">
    <citation type="journal article" date="2020" name="Stud. Mycol.">
        <title>101 Dothideomycetes genomes: a test case for predicting lifestyles and emergence of pathogens.</title>
        <authorList>
            <person name="Haridas S."/>
            <person name="Albert R."/>
            <person name="Binder M."/>
            <person name="Bloem J."/>
            <person name="Labutti K."/>
            <person name="Salamov A."/>
            <person name="Andreopoulos B."/>
            <person name="Baker S."/>
            <person name="Barry K."/>
            <person name="Bills G."/>
            <person name="Bluhm B."/>
            <person name="Cannon C."/>
            <person name="Castanera R."/>
            <person name="Culley D."/>
            <person name="Daum C."/>
            <person name="Ezra D."/>
            <person name="Gonzalez J."/>
            <person name="Henrissat B."/>
            <person name="Kuo A."/>
            <person name="Liang C."/>
            <person name="Lipzen A."/>
            <person name="Lutzoni F."/>
            <person name="Magnuson J."/>
            <person name="Mondo S."/>
            <person name="Nolan M."/>
            <person name="Ohm R."/>
            <person name="Pangilinan J."/>
            <person name="Park H.-J."/>
            <person name="Ramirez L."/>
            <person name="Alfaro M."/>
            <person name="Sun H."/>
            <person name="Tritt A."/>
            <person name="Yoshinaga Y."/>
            <person name="Zwiers L.-H."/>
            <person name="Turgeon B."/>
            <person name="Goodwin S."/>
            <person name="Spatafora J."/>
            <person name="Crous P."/>
            <person name="Grigoriev I."/>
        </authorList>
    </citation>
    <scope>NUCLEOTIDE SEQUENCE</scope>
    <source>
        <strain evidence="3">CBS 473.64</strain>
    </source>
</reference>
<dbReference type="GO" id="GO:0008081">
    <property type="term" value="F:phosphoric diester hydrolase activity"/>
    <property type="evidence" value="ECO:0007669"/>
    <property type="project" value="InterPro"/>
</dbReference>
<keyword evidence="4" id="KW-1185">Reference proteome</keyword>
<dbReference type="PROSITE" id="PS50007">
    <property type="entry name" value="PIPLC_X_DOMAIN"/>
    <property type="match status" value="1"/>
</dbReference>
<feature type="region of interest" description="Disordered" evidence="1">
    <location>
        <begin position="325"/>
        <end position="354"/>
    </location>
</feature>
<gene>
    <name evidence="3" type="ORF">P280DRAFT_470481</name>
</gene>
<feature type="compositionally biased region" description="Basic and acidic residues" evidence="1">
    <location>
        <begin position="482"/>
        <end position="492"/>
    </location>
</feature>
<dbReference type="InterPro" id="IPR017946">
    <property type="entry name" value="PLC-like_Pdiesterase_TIM-brl"/>
</dbReference>
<feature type="region of interest" description="Disordered" evidence="1">
    <location>
        <begin position="472"/>
        <end position="505"/>
    </location>
</feature>